<dbReference type="EMBL" id="AMZQ01000002">
    <property type="protein sequence ID" value="EKU12029.1"/>
    <property type="molecule type" value="Genomic_DNA"/>
</dbReference>
<accession>M5IRC5</accession>
<protein>
    <submittedName>
        <fullName evidence="1">Uncharacterized protein</fullName>
    </submittedName>
</protein>
<sequence length="79" mass="8820">MPLKFDSTLNLRKKLKKIIAVCIATLILLCAQINFKGAKAHDDAIVAYNEKRFKDAAKLLKISLATALTSHFYTKRAKA</sequence>
<gene>
    <name evidence="1" type="ORF">CSUNSWCD_1353</name>
</gene>
<dbReference type="PATRIC" id="fig|1244083.3.peg.728"/>
<proteinExistence type="predicted"/>
<dbReference type="STRING" id="1244083.CSUNSWCD_1353"/>
<reference evidence="1 2" key="1">
    <citation type="journal article" date="2013" name="Genome Announc.">
        <title>Genome Sequence of Campylobacter showae UNSWCD, Isolated from a Patient with Crohn's Disease.</title>
        <authorList>
            <person name="Tay A.P."/>
            <person name="Kaakoush N.O."/>
            <person name="Deshpande N.P."/>
            <person name="Chen Z."/>
            <person name="Mitchell H."/>
            <person name="Wilkins M.R."/>
        </authorList>
    </citation>
    <scope>NUCLEOTIDE SEQUENCE [LARGE SCALE GENOMIC DNA]</scope>
    <source>
        <strain evidence="1 2">CSUNSWCD</strain>
    </source>
</reference>
<name>M5IRC5_9BACT</name>
<dbReference type="Proteomes" id="UP000011939">
    <property type="component" value="Unassembled WGS sequence"/>
</dbReference>
<organism evidence="1 2">
    <name type="scientific">Campylobacter showae CSUNSWCD</name>
    <dbReference type="NCBI Taxonomy" id="1244083"/>
    <lineage>
        <taxon>Bacteria</taxon>
        <taxon>Pseudomonadati</taxon>
        <taxon>Campylobacterota</taxon>
        <taxon>Epsilonproteobacteria</taxon>
        <taxon>Campylobacterales</taxon>
        <taxon>Campylobacteraceae</taxon>
        <taxon>Campylobacter</taxon>
    </lineage>
</organism>
<comment type="caution">
    <text evidence="1">The sequence shown here is derived from an EMBL/GenBank/DDBJ whole genome shotgun (WGS) entry which is preliminary data.</text>
</comment>
<dbReference type="AlphaFoldDB" id="M5IRC5"/>
<evidence type="ECO:0000313" key="1">
    <source>
        <dbReference type="EMBL" id="EKU12029.1"/>
    </source>
</evidence>
<evidence type="ECO:0000313" key="2">
    <source>
        <dbReference type="Proteomes" id="UP000011939"/>
    </source>
</evidence>